<evidence type="ECO:0000259" key="2">
    <source>
        <dbReference type="Pfam" id="PF13354"/>
    </source>
</evidence>
<dbReference type="AlphaFoldDB" id="A0A2M7RFW8"/>
<name>A0A2M7RFW8_9BACT</name>
<proteinExistence type="predicted"/>
<dbReference type="PANTHER" id="PTHR35333">
    <property type="entry name" value="BETA-LACTAMASE"/>
    <property type="match status" value="1"/>
</dbReference>
<sequence>MTIIKKSHLGLLSAVIFFLGLGFLLGYFYNGYLFGDSVSSSQLRLQGDYQLINPLLECDFYDGFKLKPLNQLKAKLENYITSKLADNSISDIGVYIRDLNNGPWIGINEDLKFDPASLYKVPIMISYLKFAETESGLLSEQVEYDGRFDQKNNITNNDLKIQAGQSYTVDELIRYMIVNSDNLAASLLVDYMHDRIAREKQVMVWSELGIISPADIDQQNILSVKTFSTLFRVLYNASYLDNEMSEYALSLLASTNYDQGLAAALPEGIVLANKFGYHINNESPSSAQFHDCGIVYTDKDYLICVMTKGSSSRAILEAVIQDISEISYNEITK</sequence>
<evidence type="ECO:0000313" key="4">
    <source>
        <dbReference type="Proteomes" id="UP000228689"/>
    </source>
</evidence>
<comment type="caution">
    <text evidence="3">The sequence shown here is derived from an EMBL/GenBank/DDBJ whole genome shotgun (WGS) entry which is preliminary data.</text>
</comment>
<accession>A0A2M7RFW8</accession>
<dbReference type="InterPro" id="IPR045155">
    <property type="entry name" value="Beta-lactam_cat"/>
</dbReference>
<organism evidence="3 4">
    <name type="scientific">Candidatus Komeilibacteria bacterium CG_4_10_14_0_8_um_filter_37_78</name>
    <dbReference type="NCBI Taxonomy" id="1974471"/>
    <lineage>
        <taxon>Bacteria</taxon>
        <taxon>Candidatus Komeiliibacteriota</taxon>
    </lineage>
</organism>
<feature type="domain" description="Beta-lactamase class A catalytic" evidence="2">
    <location>
        <begin position="93"/>
        <end position="307"/>
    </location>
</feature>
<dbReference type="EMBL" id="PFMC01000002">
    <property type="protein sequence ID" value="PIY95422.1"/>
    <property type="molecule type" value="Genomic_DNA"/>
</dbReference>
<keyword evidence="1" id="KW-1133">Transmembrane helix</keyword>
<dbReference type="InterPro" id="IPR012338">
    <property type="entry name" value="Beta-lactam/transpept-like"/>
</dbReference>
<dbReference type="PANTHER" id="PTHR35333:SF3">
    <property type="entry name" value="BETA-LACTAMASE-TYPE TRANSPEPTIDASE FOLD CONTAINING PROTEIN"/>
    <property type="match status" value="1"/>
</dbReference>
<dbReference type="GO" id="GO:0046677">
    <property type="term" value="P:response to antibiotic"/>
    <property type="evidence" value="ECO:0007669"/>
    <property type="project" value="InterPro"/>
</dbReference>
<keyword evidence="1" id="KW-0472">Membrane</keyword>
<dbReference type="Gene3D" id="3.40.710.10">
    <property type="entry name" value="DD-peptidase/beta-lactamase superfamily"/>
    <property type="match status" value="1"/>
</dbReference>
<gene>
    <name evidence="3" type="ORF">COY67_00025</name>
</gene>
<dbReference type="SUPFAM" id="SSF56601">
    <property type="entry name" value="beta-lactamase/transpeptidase-like"/>
    <property type="match status" value="1"/>
</dbReference>
<dbReference type="Proteomes" id="UP000228689">
    <property type="component" value="Unassembled WGS sequence"/>
</dbReference>
<dbReference type="GO" id="GO:0008800">
    <property type="term" value="F:beta-lactamase activity"/>
    <property type="evidence" value="ECO:0007669"/>
    <property type="project" value="InterPro"/>
</dbReference>
<evidence type="ECO:0000256" key="1">
    <source>
        <dbReference type="SAM" id="Phobius"/>
    </source>
</evidence>
<keyword evidence="1" id="KW-0812">Transmembrane</keyword>
<protein>
    <recommendedName>
        <fullName evidence="2">Beta-lactamase class A catalytic domain-containing protein</fullName>
    </recommendedName>
</protein>
<dbReference type="InterPro" id="IPR000871">
    <property type="entry name" value="Beta-lactam_class-A"/>
</dbReference>
<dbReference type="GO" id="GO:0030655">
    <property type="term" value="P:beta-lactam antibiotic catabolic process"/>
    <property type="evidence" value="ECO:0007669"/>
    <property type="project" value="InterPro"/>
</dbReference>
<evidence type="ECO:0000313" key="3">
    <source>
        <dbReference type="EMBL" id="PIY95422.1"/>
    </source>
</evidence>
<dbReference type="Pfam" id="PF13354">
    <property type="entry name" value="Beta-lactamase2"/>
    <property type="match status" value="1"/>
</dbReference>
<reference evidence="4" key="1">
    <citation type="submission" date="2017-09" db="EMBL/GenBank/DDBJ databases">
        <title>Depth-based differentiation of microbial function through sediment-hosted aquifers and enrichment of novel symbionts in the deep terrestrial subsurface.</title>
        <authorList>
            <person name="Probst A.J."/>
            <person name="Ladd B."/>
            <person name="Jarett J.K."/>
            <person name="Geller-Mcgrath D.E."/>
            <person name="Sieber C.M.K."/>
            <person name="Emerson J.B."/>
            <person name="Anantharaman K."/>
            <person name="Thomas B.C."/>
            <person name="Malmstrom R."/>
            <person name="Stieglmeier M."/>
            <person name="Klingl A."/>
            <person name="Woyke T."/>
            <person name="Ryan C.M."/>
            <person name="Banfield J.F."/>
        </authorList>
    </citation>
    <scope>NUCLEOTIDE SEQUENCE [LARGE SCALE GENOMIC DNA]</scope>
</reference>
<feature type="transmembrane region" description="Helical" evidence="1">
    <location>
        <begin position="9"/>
        <end position="29"/>
    </location>
</feature>